<feature type="domain" description="GIY-YIG" evidence="1">
    <location>
        <begin position="142"/>
        <end position="231"/>
    </location>
</feature>
<dbReference type="Pfam" id="PF01541">
    <property type="entry name" value="GIY-YIG"/>
    <property type="match status" value="1"/>
</dbReference>
<dbReference type="AlphaFoldDB" id="A0A0G4E859"/>
<name>A0A0G4E859_VITBC</name>
<dbReference type="InterPro" id="IPR000305">
    <property type="entry name" value="GIY-YIG_endonuc"/>
</dbReference>
<dbReference type="OrthoDB" id="10053386at2759"/>
<protein>
    <recommendedName>
        <fullName evidence="1">GIY-YIG domain-containing protein</fullName>
    </recommendedName>
</protein>
<evidence type="ECO:0000313" key="3">
    <source>
        <dbReference type="Proteomes" id="UP000041254"/>
    </source>
</evidence>
<dbReference type="VEuPathDB" id="CryptoDB:Vbra_10820"/>
<reference evidence="2 3" key="1">
    <citation type="submission" date="2014-11" db="EMBL/GenBank/DDBJ databases">
        <authorList>
            <person name="Zhu J."/>
            <person name="Qi W."/>
            <person name="Song R."/>
        </authorList>
    </citation>
    <scope>NUCLEOTIDE SEQUENCE [LARGE SCALE GENOMIC DNA]</scope>
</reference>
<proteinExistence type="predicted"/>
<evidence type="ECO:0000313" key="2">
    <source>
        <dbReference type="EMBL" id="CEL91668.1"/>
    </source>
</evidence>
<dbReference type="Proteomes" id="UP000041254">
    <property type="component" value="Unassembled WGS sequence"/>
</dbReference>
<sequence>MQLDHRGTMGRRNMFPLVHHTAYTIHKAIGDTVPLLGTRIISRLVASRHLYHLWEKAQLLVLLSCTMRLNRIYFNNTQAEVTAAIEQLMRERSAWLAHCLAKVRALDCLSTRASTTGQSRPLVVDYSQFPFSRRMIDIPNDNVGYAYALGSTRDDSEFYIGSTNRLQDRLAEHNSGQGPPFTQRLHLRPWYLIGYVAGFGDSGDVDSNKASRRDFEARWDHRMKLAPSCIHQRNSCD</sequence>
<evidence type="ECO:0000259" key="1">
    <source>
        <dbReference type="PROSITE" id="PS50164"/>
    </source>
</evidence>
<organism evidence="2 3">
    <name type="scientific">Vitrella brassicaformis (strain CCMP3155)</name>
    <dbReference type="NCBI Taxonomy" id="1169540"/>
    <lineage>
        <taxon>Eukaryota</taxon>
        <taxon>Sar</taxon>
        <taxon>Alveolata</taxon>
        <taxon>Colpodellida</taxon>
        <taxon>Vitrellaceae</taxon>
        <taxon>Vitrella</taxon>
    </lineage>
</organism>
<dbReference type="Gene3D" id="3.40.1440.10">
    <property type="entry name" value="GIY-YIG endonuclease"/>
    <property type="match status" value="1"/>
</dbReference>
<accession>A0A0G4E859</accession>
<dbReference type="InParanoid" id="A0A0G4E859"/>
<dbReference type="PROSITE" id="PS50164">
    <property type="entry name" value="GIY_YIG"/>
    <property type="match status" value="1"/>
</dbReference>
<dbReference type="InterPro" id="IPR035901">
    <property type="entry name" value="GIY-YIG_endonuc_sf"/>
</dbReference>
<gene>
    <name evidence="2" type="ORF">Vbra_10820</name>
</gene>
<keyword evidence="3" id="KW-1185">Reference proteome</keyword>
<dbReference type="EMBL" id="CDMY01000013">
    <property type="protein sequence ID" value="CEL91668.1"/>
    <property type="molecule type" value="Genomic_DNA"/>
</dbReference>